<gene>
    <name evidence="2" type="ORF">CR513_39598</name>
</gene>
<name>A0A371FNL2_MUCPR</name>
<dbReference type="PROSITE" id="PS50994">
    <property type="entry name" value="INTEGRASE"/>
    <property type="match status" value="1"/>
</dbReference>
<dbReference type="AlphaFoldDB" id="A0A371FNL2"/>
<dbReference type="Proteomes" id="UP000257109">
    <property type="component" value="Unassembled WGS sequence"/>
</dbReference>
<evidence type="ECO:0000313" key="2">
    <source>
        <dbReference type="EMBL" id="RDX79918.1"/>
    </source>
</evidence>
<evidence type="ECO:0000313" key="3">
    <source>
        <dbReference type="Proteomes" id="UP000257109"/>
    </source>
</evidence>
<dbReference type="GO" id="GO:0015074">
    <property type="term" value="P:DNA integration"/>
    <property type="evidence" value="ECO:0007669"/>
    <property type="project" value="InterPro"/>
</dbReference>
<dbReference type="OrthoDB" id="10000497at2759"/>
<dbReference type="InterPro" id="IPR001584">
    <property type="entry name" value="Integrase_cat-core"/>
</dbReference>
<feature type="domain" description="Integrase catalytic" evidence="1">
    <location>
        <begin position="1"/>
        <end position="81"/>
    </location>
</feature>
<organism evidence="2 3">
    <name type="scientific">Mucuna pruriens</name>
    <name type="common">Velvet bean</name>
    <name type="synonym">Dolichos pruriens</name>
    <dbReference type="NCBI Taxonomy" id="157652"/>
    <lineage>
        <taxon>Eukaryota</taxon>
        <taxon>Viridiplantae</taxon>
        <taxon>Streptophyta</taxon>
        <taxon>Embryophyta</taxon>
        <taxon>Tracheophyta</taxon>
        <taxon>Spermatophyta</taxon>
        <taxon>Magnoliopsida</taxon>
        <taxon>eudicotyledons</taxon>
        <taxon>Gunneridae</taxon>
        <taxon>Pentapetalae</taxon>
        <taxon>rosids</taxon>
        <taxon>fabids</taxon>
        <taxon>Fabales</taxon>
        <taxon>Fabaceae</taxon>
        <taxon>Papilionoideae</taxon>
        <taxon>50 kb inversion clade</taxon>
        <taxon>NPAAA clade</taxon>
        <taxon>indigoferoid/millettioid clade</taxon>
        <taxon>Phaseoleae</taxon>
        <taxon>Mucuna</taxon>
    </lineage>
</organism>
<dbReference type="Gene3D" id="3.30.420.10">
    <property type="entry name" value="Ribonuclease H-like superfamily/Ribonuclease H"/>
    <property type="match status" value="1"/>
</dbReference>
<evidence type="ECO:0000259" key="1">
    <source>
        <dbReference type="PROSITE" id="PS50994"/>
    </source>
</evidence>
<keyword evidence="3" id="KW-1185">Reference proteome</keyword>
<dbReference type="GO" id="GO:0003676">
    <property type="term" value="F:nucleic acid binding"/>
    <property type="evidence" value="ECO:0007669"/>
    <property type="project" value="InterPro"/>
</dbReference>
<protein>
    <recommendedName>
        <fullName evidence="1">Integrase catalytic domain-containing protein</fullName>
    </recommendedName>
</protein>
<dbReference type="PANTHER" id="PTHR48475">
    <property type="entry name" value="RIBONUCLEASE H"/>
    <property type="match status" value="1"/>
</dbReference>
<sequence length="103" mass="12368">MTELCKQFKIRHHSSSPYHPKMNGVVEAANENIKRIIKKMVVTYRDWHEMLPFAARYEQLNLIEEKRLTALCHQQRVKKAFNKKVHLREFQKEELILKKILPA</sequence>
<dbReference type="InterPro" id="IPR012337">
    <property type="entry name" value="RNaseH-like_sf"/>
</dbReference>
<dbReference type="EMBL" id="QJKJ01008391">
    <property type="protein sequence ID" value="RDX79918.1"/>
    <property type="molecule type" value="Genomic_DNA"/>
</dbReference>
<dbReference type="PANTHER" id="PTHR48475:SF1">
    <property type="entry name" value="RNASE H TYPE-1 DOMAIN-CONTAINING PROTEIN"/>
    <property type="match status" value="1"/>
</dbReference>
<proteinExistence type="predicted"/>
<accession>A0A371FNL2</accession>
<comment type="caution">
    <text evidence="2">The sequence shown here is derived from an EMBL/GenBank/DDBJ whole genome shotgun (WGS) entry which is preliminary data.</text>
</comment>
<dbReference type="SUPFAM" id="SSF53098">
    <property type="entry name" value="Ribonuclease H-like"/>
    <property type="match status" value="1"/>
</dbReference>
<feature type="non-terminal residue" evidence="2">
    <location>
        <position position="1"/>
    </location>
</feature>
<reference evidence="2" key="1">
    <citation type="submission" date="2018-05" db="EMBL/GenBank/DDBJ databases">
        <title>Draft genome of Mucuna pruriens seed.</title>
        <authorList>
            <person name="Nnadi N.E."/>
            <person name="Vos R."/>
            <person name="Hasami M.H."/>
            <person name="Devisetty U.K."/>
            <person name="Aguiy J.C."/>
        </authorList>
    </citation>
    <scope>NUCLEOTIDE SEQUENCE [LARGE SCALE GENOMIC DNA]</scope>
    <source>
        <strain evidence="2">JCA_2017</strain>
    </source>
</reference>
<dbReference type="InterPro" id="IPR036397">
    <property type="entry name" value="RNaseH_sf"/>
</dbReference>